<evidence type="ECO:0000256" key="1">
    <source>
        <dbReference type="SAM" id="MobiDB-lite"/>
    </source>
</evidence>
<accession>A0A0F8YND8</accession>
<dbReference type="AlphaFoldDB" id="A0A0F8YND8"/>
<reference evidence="2" key="1">
    <citation type="journal article" date="2015" name="Nature">
        <title>Complex archaea that bridge the gap between prokaryotes and eukaryotes.</title>
        <authorList>
            <person name="Spang A."/>
            <person name="Saw J.H."/>
            <person name="Jorgensen S.L."/>
            <person name="Zaremba-Niedzwiedzka K."/>
            <person name="Martijn J."/>
            <person name="Lind A.E."/>
            <person name="van Eijk R."/>
            <person name="Schleper C."/>
            <person name="Guy L."/>
            <person name="Ettema T.J."/>
        </authorList>
    </citation>
    <scope>NUCLEOTIDE SEQUENCE</scope>
</reference>
<proteinExistence type="predicted"/>
<sequence>MAVPDISTGYTISGATANSGWTPKIVDVTPPGESVDVIDDSTQATTGTRTKRAADLNEPDEVVLELQYDNADKPVVGAANEAWTLTLPDATTDTFQGFVSAFEPATHTLNGIMMASATIQVSGAVT</sequence>
<dbReference type="Gene3D" id="4.10.410.40">
    <property type="match status" value="1"/>
</dbReference>
<gene>
    <name evidence="2" type="ORF">LCGC14_2875450</name>
</gene>
<feature type="region of interest" description="Disordered" evidence="1">
    <location>
        <begin position="31"/>
        <end position="55"/>
    </location>
</feature>
<comment type="caution">
    <text evidence="2">The sequence shown here is derived from an EMBL/GenBank/DDBJ whole genome shotgun (WGS) entry which is preliminary data.</text>
</comment>
<evidence type="ECO:0000313" key="2">
    <source>
        <dbReference type="EMBL" id="KKK75265.1"/>
    </source>
</evidence>
<name>A0A0F8YND8_9ZZZZ</name>
<dbReference type="EMBL" id="LAZR01055947">
    <property type="protein sequence ID" value="KKK75265.1"/>
    <property type="molecule type" value="Genomic_DNA"/>
</dbReference>
<organism evidence="2">
    <name type="scientific">marine sediment metagenome</name>
    <dbReference type="NCBI Taxonomy" id="412755"/>
    <lineage>
        <taxon>unclassified sequences</taxon>
        <taxon>metagenomes</taxon>
        <taxon>ecological metagenomes</taxon>
    </lineage>
</organism>
<protein>
    <submittedName>
        <fullName evidence="2">Uncharacterized protein</fullName>
    </submittedName>
</protein>